<dbReference type="EC" id="5.6.2.2" evidence="4"/>
<evidence type="ECO:0000256" key="10">
    <source>
        <dbReference type="ARBA" id="ARBA00023125"/>
    </source>
</evidence>
<evidence type="ECO:0000259" key="12">
    <source>
        <dbReference type="PROSITE" id="PS50880"/>
    </source>
</evidence>
<evidence type="ECO:0000256" key="4">
    <source>
        <dbReference type="ARBA" id="ARBA00012895"/>
    </source>
</evidence>
<evidence type="ECO:0000256" key="11">
    <source>
        <dbReference type="ARBA" id="ARBA00023235"/>
    </source>
</evidence>
<keyword evidence="5" id="KW-0479">Metal-binding</keyword>
<dbReference type="GO" id="GO:0046872">
    <property type="term" value="F:metal ion binding"/>
    <property type="evidence" value="ECO:0007669"/>
    <property type="project" value="UniProtKB-KW"/>
</dbReference>
<dbReference type="SMART" id="SM00387">
    <property type="entry name" value="HATPase_c"/>
    <property type="match status" value="1"/>
</dbReference>
<dbReference type="Pfam" id="PF00986">
    <property type="entry name" value="DNA_gyraseB_C"/>
    <property type="match status" value="1"/>
</dbReference>
<dbReference type="Proteomes" id="UP000594464">
    <property type="component" value="Chromosome"/>
</dbReference>
<reference evidence="14" key="1">
    <citation type="submission" date="2020-02" db="EMBL/GenBank/DDBJ databases">
        <title>Genomic and physiological characterization of two novel Nitrospinaceae genera.</title>
        <authorList>
            <person name="Mueller A.J."/>
            <person name="Jung M.-Y."/>
            <person name="Strachan C.R."/>
            <person name="Herbold C.W."/>
            <person name="Kirkegaard R.H."/>
            <person name="Daims H."/>
        </authorList>
    </citation>
    <scope>NUCLEOTIDE SEQUENCE [LARGE SCALE GENOMIC DNA]</scope>
</reference>
<dbReference type="Gene3D" id="3.30.230.10">
    <property type="match status" value="1"/>
</dbReference>
<dbReference type="SUPFAM" id="SSF55874">
    <property type="entry name" value="ATPase domain of HSP90 chaperone/DNA topoisomerase II/histidine kinase"/>
    <property type="match status" value="1"/>
</dbReference>
<evidence type="ECO:0000256" key="6">
    <source>
        <dbReference type="ARBA" id="ARBA00022741"/>
    </source>
</evidence>
<keyword evidence="8" id="KW-0460">Magnesium</keyword>
<dbReference type="InterPro" id="IPR018522">
    <property type="entry name" value="TopoIIA_CS"/>
</dbReference>
<dbReference type="PRINTS" id="PR01159">
    <property type="entry name" value="DNAGYRASEB"/>
</dbReference>
<dbReference type="InterPro" id="IPR013759">
    <property type="entry name" value="Topo_IIA_B_C"/>
</dbReference>
<dbReference type="Pfam" id="PF00204">
    <property type="entry name" value="DNA_gyraseB"/>
    <property type="match status" value="1"/>
</dbReference>
<dbReference type="AlphaFoldDB" id="A0A7T0C3W9"/>
<evidence type="ECO:0000256" key="1">
    <source>
        <dbReference type="ARBA" id="ARBA00000185"/>
    </source>
</evidence>
<dbReference type="SMART" id="SM00433">
    <property type="entry name" value="TOP2c"/>
    <property type="match status" value="1"/>
</dbReference>
<dbReference type="CDD" id="cd00822">
    <property type="entry name" value="TopoII_Trans_DNA_gyrase"/>
    <property type="match status" value="1"/>
</dbReference>
<dbReference type="Pfam" id="PF02518">
    <property type="entry name" value="HATPase_c"/>
    <property type="match status" value="1"/>
</dbReference>
<dbReference type="FunFam" id="3.40.50.670:FF:000001">
    <property type="entry name" value="DNA topoisomerase 2"/>
    <property type="match status" value="1"/>
</dbReference>
<dbReference type="InterPro" id="IPR000565">
    <property type="entry name" value="Topo_IIA_B"/>
</dbReference>
<comment type="cofactor">
    <cofactor evidence="2">
        <name>Mg(2+)</name>
        <dbReference type="ChEBI" id="CHEBI:18420"/>
    </cofactor>
</comment>
<dbReference type="Pfam" id="PF01751">
    <property type="entry name" value="Toprim"/>
    <property type="match status" value="1"/>
</dbReference>
<dbReference type="InterPro" id="IPR014721">
    <property type="entry name" value="Ribsml_uS5_D2-typ_fold_subgr"/>
</dbReference>
<dbReference type="PRINTS" id="PR00418">
    <property type="entry name" value="TPI2FAMILY"/>
</dbReference>
<organism evidence="13 14">
    <name type="scientific">Candidatus Nitrohelix vancouverensis</name>
    <dbReference type="NCBI Taxonomy" id="2705534"/>
    <lineage>
        <taxon>Bacteria</taxon>
        <taxon>Pseudomonadati</taxon>
        <taxon>Nitrospinota/Tectimicrobiota group</taxon>
        <taxon>Nitrospinota</taxon>
        <taxon>Nitrospinia</taxon>
        <taxon>Nitrospinales</taxon>
        <taxon>Nitrospinaceae</taxon>
        <taxon>Candidatus Nitrohelix</taxon>
    </lineage>
</organism>
<evidence type="ECO:0000256" key="9">
    <source>
        <dbReference type="ARBA" id="ARBA00023029"/>
    </source>
</evidence>
<dbReference type="PROSITE" id="PS50880">
    <property type="entry name" value="TOPRIM"/>
    <property type="match status" value="1"/>
</dbReference>
<dbReference type="SUPFAM" id="SSF56719">
    <property type="entry name" value="Type II DNA topoisomerase"/>
    <property type="match status" value="1"/>
</dbReference>
<proteinExistence type="inferred from homology"/>
<dbReference type="GO" id="GO:0005524">
    <property type="term" value="F:ATP binding"/>
    <property type="evidence" value="ECO:0007669"/>
    <property type="project" value="UniProtKB-KW"/>
</dbReference>
<keyword evidence="6" id="KW-0547">Nucleotide-binding</keyword>
<keyword evidence="10" id="KW-0238">DNA-binding</keyword>
<dbReference type="GO" id="GO:0003677">
    <property type="term" value="F:DNA binding"/>
    <property type="evidence" value="ECO:0007669"/>
    <property type="project" value="UniProtKB-KW"/>
</dbReference>
<sequence>MSNTYDSKDIQVLEGLEPVRKRPGMYIGSTTSSGLHHLVWEILDNAVDEALNGHCDQIEITLEDDGGVTIKDNGRGIPIDTFQKSGKSAMEVLFTTLHSGGKFDDDAYKVSGGLHGVGMAVVCALSETLESTSRRDGFEWSQTYSRGKPTGKLVKGKSSRNYGTTIHFKPDPQIFPKIEFAPKLILERVEAKAFLNKGLKIVFNENGQTHTFQYPEGIKDYIRHLLKNQSTLSDDPFYLETENKTMRLETTFMWSSKTDTLILSYANSIRTADGGTHENGFRNGITKALRTYIERRNLLPKGVTGITADDVKEGLTAIINVYLQGDVEFQGQTKGRLNSEITSQVESSVKHSLEQTLHAHSTLGDTIANRVILSAQARLASRLAKDAIHRKTNISHRLNLPGKLSDCATVDRDSAELFICEGDSAGGSSKQARDRKTQAILPIRGKILNVETATLSKTLNNNEIKNIISALGTGIEPKYDYAKLRYGKVIIMTDADVDGAHICALLLTFFYRHMPQLIANGHLYIAQPPLYRIDAGKKVMYAVDDEERDAIVEKLNGAAYEIGRFKGLGEMPSSDLKQTTMDKKNRSLIQVKIRNAEETNQAFVDLMGKDAEPRFKFITERALDVKDLDI</sequence>
<dbReference type="InterPro" id="IPR003594">
    <property type="entry name" value="HATPase_dom"/>
</dbReference>
<accession>A0A7T0C3W9</accession>
<dbReference type="PANTHER" id="PTHR45866:SF1">
    <property type="entry name" value="DNA GYRASE SUBUNIT B, MITOCHONDRIAL"/>
    <property type="match status" value="1"/>
</dbReference>
<comment type="similarity">
    <text evidence="3">Belongs to the type II topoisomerase GyrB family.</text>
</comment>
<evidence type="ECO:0000256" key="5">
    <source>
        <dbReference type="ARBA" id="ARBA00022723"/>
    </source>
</evidence>
<evidence type="ECO:0000256" key="8">
    <source>
        <dbReference type="ARBA" id="ARBA00022842"/>
    </source>
</evidence>
<comment type="catalytic activity">
    <reaction evidence="1">
        <text>ATP-dependent breakage, passage and rejoining of double-stranded DNA.</text>
        <dbReference type="EC" id="5.6.2.2"/>
    </reaction>
</comment>
<dbReference type="InterPro" id="IPR002288">
    <property type="entry name" value="DNA_gyrase_B_C"/>
</dbReference>
<dbReference type="GO" id="GO:0006265">
    <property type="term" value="P:DNA topological change"/>
    <property type="evidence" value="ECO:0007669"/>
    <property type="project" value="InterPro"/>
</dbReference>
<dbReference type="InterPro" id="IPR020568">
    <property type="entry name" value="Ribosomal_Su5_D2-typ_SF"/>
</dbReference>
<protein>
    <recommendedName>
        <fullName evidence="4">DNA topoisomerase (ATP-hydrolyzing)</fullName>
        <ecNumber evidence="4">5.6.2.2</ecNumber>
    </recommendedName>
</protein>
<dbReference type="InterPro" id="IPR036890">
    <property type="entry name" value="HATPase_C_sf"/>
</dbReference>
<evidence type="ECO:0000256" key="2">
    <source>
        <dbReference type="ARBA" id="ARBA00001946"/>
    </source>
</evidence>
<dbReference type="NCBIfam" id="NF004189">
    <property type="entry name" value="PRK05644.1"/>
    <property type="match status" value="1"/>
</dbReference>
<dbReference type="GO" id="GO:0003918">
    <property type="term" value="F:DNA topoisomerase type II (double strand cut, ATP-hydrolyzing) activity"/>
    <property type="evidence" value="ECO:0007669"/>
    <property type="project" value="UniProtKB-EC"/>
</dbReference>
<keyword evidence="9" id="KW-0799">Topoisomerase</keyword>
<dbReference type="FunFam" id="3.30.565.10:FF:000002">
    <property type="entry name" value="DNA gyrase subunit B"/>
    <property type="match status" value="1"/>
</dbReference>
<dbReference type="Gene3D" id="3.30.565.10">
    <property type="entry name" value="Histidine kinase-like ATPase, C-terminal domain"/>
    <property type="match status" value="1"/>
</dbReference>
<evidence type="ECO:0000313" key="14">
    <source>
        <dbReference type="Proteomes" id="UP000594464"/>
    </source>
</evidence>
<gene>
    <name evidence="13" type="ORF">G3M78_11900</name>
</gene>
<evidence type="ECO:0000313" key="13">
    <source>
        <dbReference type="EMBL" id="QPJ66058.1"/>
    </source>
</evidence>
<dbReference type="SUPFAM" id="SSF54211">
    <property type="entry name" value="Ribosomal protein S5 domain 2-like"/>
    <property type="match status" value="1"/>
</dbReference>
<keyword evidence="11" id="KW-0413">Isomerase</keyword>
<dbReference type="PROSITE" id="PS00177">
    <property type="entry name" value="TOPOISOMERASE_II"/>
    <property type="match status" value="1"/>
</dbReference>
<dbReference type="InterPro" id="IPR006171">
    <property type="entry name" value="TOPRIM_dom"/>
</dbReference>
<dbReference type="PANTHER" id="PTHR45866">
    <property type="entry name" value="DNA GYRASE/TOPOISOMERASE SUBUNIT B"/>
    <property type="match status" value="1"/>
</dbReference>
<evidence type="ECO:0000256" key="7">
    <source>
        <dbReference type="ARBA" id="ARBA00022840"/>
    </source>
</evidence>
<dbReference type="InterPro" id="IPR013760">
    <property type="entry name" value="Topo_IIA-like_dom_sf"/>
</dbReference>
<keyword evidence="7" id="KW-0067">ATP-binding</keyword>
<name>A0A7T0C3W9_9BACT</name>
<dbReference type="KEGG" id="nva:G3M78_11900"/>
<dbReference type="InterPro" id="IPR013506">
    <property type="entry name" value="Topo_IIA_bsu_dom2"/>
</dbReference>
<dbReference type="InterPro" id="IPR001241">
    <property type="entry name" value="Topo_IIA"/>
</dbReference>
<dbReference type="Gene3D" id="3.40.50.670">
    <property type="match status" value="1"/>
</dbReference>
<dbReference type="CDD" id="cd16928">
    <property type="entry name" value="HATPase_GyrB-like"/>
    <property type="match status" value="1"/>
</dbReference>
<feature type="domain" description="Toprim" evidence="12">
    <location>
        <begin position="415"/>
        <end position="529"/>
    </location>
</feature>
<evidence type="ECO:0000256" key="3">
    <source>
        <dbReference type="ARBA" id="ARBA00010708"/>
    </source>
</evidence>
<dbReference type="EMBL" id="CP048620">
    <property type="protein sequence ID" value="QPJ66058.1"/>
    <property type="molecule type" value="Genomic_DNA"/>
</dbReference>